<name>A0ABX1WRS7_9BACT</name>
<reference evidence="4 5" key="1">
    <citation type="submission" date="2018-12" db="EMBL/GenBank/DDBJ databases">
        <title>Marinifilum JC070 sp. nov., a marine bacterium isolated from Yongle Blue Hole in the South China Sea.</title>
        <authorList>
            <person name="Fu T."/>
        </authorList>
    </citation>
    <scope>NUCLEOTIDE SEQUENCE [LARGE SCALE GENOMIC DNA]</scope>
    <source>
        <strain evidence="4 5">JC070</strain>
    </source>
</reference>
<comment type="similarity">
    <text evidence="1">Belongs to the cycloisomerase 2 family.</text>
</comment>
<dbReference type="SUPFAM" id="SSF50974">
    <property type="entry name" value="Nitrous oxide reductase, N-terminal domain"/>
    <property type="match status" value="1"/>
</dbReference>
<keyword evidence="5" id="KW-1185">Reference proteome</keyword>
<dbReference type="InterPro" id="IPR019405">
    <property type="entry name" value="Lactonase_7-beta_prop"/>
</dbReference>
<proteinExistence type="inferred from homology"/>
<dbReference type="PANTHER" id="PTHR30344:SF1">
    <property type="entry name" value="6-PHOSPHOGLUCONOLACTONASE"/>
    <property type="match status" value="1"/>
</dbReference>
<comment type="caution">
    <text evidence="4">The sequence shown here is derived from an EMBL/GenBank/DDBJ whole genome shotgun (WGS) entry which is preliminary data.</text>
</comment>
<dbReference type="Proteomes" id="UP000732105">
    <property type="component" value="Unassembled WGS sequence"/>
</dbReference>
<accession>A0ABX1WRS7</accession>
<organism evidence="4 5">
    <name type="scientific">Marinifilum caeruleilacunae</name>
    <dbReference type="NCBI Taxonomy" id="2499076"/>
    <lineage>
        <taxon>Bacteria</taxon>
        <taxon>Pseudomonadati</taxon>
        <taxon>Bacteroidota</taxon>
        <taxon>Bacteroidia</taxon>
        <taxon>Marinilabiliales</taxon>
        <taxon>Marinifilaceae</taxon>
    </lineage>
</organism>
<keyword evidence="2" id="KW-0119">Carbohydrate metabolism</keyword>
<evidence type="ECO:0000313" key="4">
    <source>
        <dbReference type="EMBL" id="NOU58639.1"/>
    </source>
</evidence>
<evidence type="ECO:0000256" key="2">
    <source>
        <dbReference type="ARBA" id="ARBA00022526"/>
    </source>
</evidence>
<dbReference type="InterPro" id="IPR011045">
    <property type="entry name" value="N2O_reductase_N"/>
</dbReference>
<dbReference type="PANTHER" id="PTHR30344">
    <property type="entry name" value="6-PHOSPHOGLUCONOLACTONASE-RELATED"/>
    <property type="match status" value="1"/>
</dbReference>
<feature type="signal peptide" evidence="3">
    <location>
        <begin position="1"/>
        <end position="24"/>
    </location>
</feature>
<gene>
    <name evidence="4" type="ORF">ELS83_02325</name>
</gene>
<dbReference type="PROSITE" id="PS51257">
    <property type="entry name" value="PROKAR_LIPOPROTEIN"/>
    <property type="match status" value="1"/>
</dbReference>
<keyword evidence="3" id="KW-0732">Signal</keyword>
<keyword evidence="2" id="KW-0313">Glucose metabolism</keyword>
<dbReference type="Gene3D" id="2.130.10.10">
    <property type="entry name" value="YVTN repeat-like/Quinoprotein amine dehydrogenase"/>
    <property type="match status" value="1"/>
</dbReference>
<evidence type="ECO:0000256" key="1">
    <source>
        <dbReference type="ARBA" id="ARBA00005564"/>
    </source>
</evidence>
<evidence type="ECO:0000313" key="5">
    <source>
        <dbReference type="Proteomes" id="UP000732105"/>
    </source>
</evidence>
<evidence type="ECO:0000256" key="3">
    <source>
        <dbReference type="SAM" id="SignalP"/>
    </source>
</evidence>
<dbReference type="InterPro" id="IPR015943">
    <property type="entry name" value="WD40/YVTN_repeat-like_dom_sf"/>
</dbReference>
<sequence length="373" mass="41263">MKLKHINKFAFLLAILLMAMSCNNTGKKKMEKSAYSMYIGTYTDTDSKGIYQISMNKSGKFGELKLKAETVNPSYLCFANNGKNLLAINEINTLDGVGSVESYKIGEELDLLSRKSSGGAHPCFVTTNNEGLILTANYTGGNTGFLRIDEDGMISELLDVNQHEGSGSVQGRQDAPHAHSVWFQPNSKHIIAVDLGSNELWLSKIENDQFVALERNRIAMPEGAGPRHLAFHPNGKWMYVINELNNTISSINTNNYQVVQNTSSLPKDFKGSSFTADIHISSDGKFLYGSNRGHNSIAIFEVMENGGLELIDHVSTRGDHPRNFRLSPDEKYLVVANQNTNNLISFKRNKKTGLLTFVDEAKAAKPVCVLFEN</sequence>
<feature type="chain" id="PRO_5045067539" evidence="3">
    <location>
        <begin position="25"/>
        <end position="373"/>
    </location>
</feature>
<dbReference type="InterPro" id="IPR050282">
    <property type="entry name" value="Cycloisomerase_2"/>
</dbReference>
<dbReference type="EMBL" id="RZNH01000002">
    <property type="protein sequence ID" value="NOU58639.1"/>
    <property type="molecule type" value="Genomic_DNA"/>
</dbReference>
<dbReference type="RefSeq" id="WP_171593903.1">
    <property type="nucleotide sequence ID" value="NZ_RZNH01000002.1"/>
</dbReference>
<dbReference type="Pfam" id="PF10282">
    <property type="entry name" value="Lactonase"/>
    <property type="match status" value="1"/>
</dbReference>
<protein>
    <submittedName>
        <fullName evidence="4">Lactonase family protein</fullName>
    </submittedName>
</protein>